<evidence type="ECO:0000313" key="10">
    <source>
        <dbReference type="Proteomes" id="UP001497623"/>
    </source>
</evidence>
<keyword evidence="10" id="KW-1185">Reference proteome</keyword>
<dbReference type="Proteomes" id="UP001497623">
    <property type="component" value="Unassembled WGS sequence"/>
</dbReference>
<keyword evidence="6" id="KW-0539">Nucleus</keyword>
<name>A0AAV2QH30_MEGNR</name>
<evidence type="ECO:0000256" key="4">
    <source>
        <dbReference type="ARBA" id="ARBA00020522"/>
    </source>
</evidence>
<comment type="subcellular location">
    <subcellularLocation>
        <location evidence="2">Nucleus</location>
        <location evidence="2">Nucleolus</location>
    </subcellularLocation>
</comment>
<evidence type="ECO:0000259" key="8">
    <source>
        <dbReference type="PROSITE" id="PS50833"/>
    </source>
</evidence>
<feature type="region of interest" description="Disordered" evidence="7">
    <location>
        <begin position="284"/>
        <end position="317"/>
    </location>
</feature>
<organism evidence="9 10">
    <name type="scientific">Meganyctiphanes norvegica</name>
    <name type="common">Northern krill</name>
    <name type="synonym">Thysanopoda norvegica</name>
    <dbReference type="NCBI Taxonomy" id="48144"/>
    <lineage>
        <taxon>Eukaryota</taxon>
        <taxon>Metazoa</taxon>
        <taxon>Ecdysozoa</taxon>
        <taxon>Arthropoda</taxon>
        <taxon>Crustacea</taxon>
        <taxon>Multicrustacea</taxon>
        <taxon>Malacostraca</taxon>
        <taxon>Eumalacostraca</taxon>
        <taxon>Eucarida</taxon>
        <taxon>Euphausiacea</taxon>
        <taxon>Euphausiidae</taxon>
        <taxon>Meganyctiphanes</taxon>
    </lineage>
</organism>
<feature type="compositionally biased region" description="Basic and acidic residues" evidence="7">
    <location>
        <begin position="300"/>
        <end position="311"/>
    </location>
</feature>
<protein>
    <recommendedName>
        <fullName evidence="4">Ribosome biogenesis protein BRX1 homolog</fullName>
    </recommendedName>
</protein>
<dbReference type="SUPFAM" id="SSF52954">
    <property type="entry name" value="Class II aaRS ABD-related"/>
    <property type="match status" value="1"/>
</dbReference>
<dbReference type="InterPro" id="IPR026532">
    <property type="entry name" value="BRX1"/>
</dbReference>
<dbReference type="Pfam" id="PF04427">
    <property type="entry name" value="Brix"/>
    <property type="match status" value="1"/>
</dbReference>
<evidence type="ECO:0000256" key="7">
    <source>
        <dbReference type="SAM" id="MobiDB-lite"/>
    </source>
</evidence>
<dbReference type="InterPro" id="IPR007109">
    <property type="entry name" value="Brix"/>
</dbReference>
<feature type="domain" description="Brix" evidence="8">
    <location>
        <begin position="51"/>
        <end position="240"/>
    </location>
</feature>
<evidence type="ECO:0000256" key="3">
    <source>
        <dbReference type="ARBA" id="ARBA00006369"/>
    </source>
</evidence>
<proteinExistence type="inferred from homology"/>
<dbReference type="PANTHER" id="PTHR13634">
    <property type="entry name" value="RIBOSOME BIOGENESIS PROTEIN BRIX"/>
    <property type="match status" value="1"/>
</dbReference>
<dbReference type="GO" id="GO:0005730">
    <property type="term" value="C:nucleolus"/>
    <property type="evidence" value="ECO:0007669"/>
    <property type="project" value="UniProtKB-SubCell"/>
</dbReference>
<evidence type="ECO:0000256" key="6">
    <source>
        <dbReference type="ARBA" id="ARBA00023242"/>
    </source>
</evidence>
<sequence length="317" mass="36805">MGKKKKILKFHSTLSNYEKAEAVLAYVKNVASMSRGAAGPLKEKGKWINKQRLLVFAARGATYRDRHLMEDIRTLLPHSKSEAKKEKKDDLRIINEIAEMKNCNKCIYFEGRKRKDTFMWVSNITRGPSVKFQMLNAHTMKEMKMTGNCLKGSRPLLSFDTTFSDQPHYMLMKELLTQTFGTPNHHPKSQPFYDHVFTFSILDNKIWFRNFQIIEEDGQLAEIGPRFVLNPIKIFEDSFGGATLWENPHYINPNLIRREAKAAHGMKYKHKVLQKQRYASLVPEVPMKGDPTNEVFQTKPPEEAKGPEKKLFIRKKK</sequence>
<gene>
    <name evidence="9" type="ORF">MNOR_LOCUS12894</name>
</gene>
<dbReference type="GO" id="GO:0019843">
    <property type="term" value="F:rRNA binding"/>
    <property type="evidence" value="ECO:0007669"/>
    <property type="project" value="InterPro"/>
</dbReference>
<dbReference type="PROSITE" id="PS50833">
    <property type="entry name" value="BRIX"/>
    <property type="match status" value="1"/>
</dbReference>
<evidence type="ECO:0000256" key="1">
    <source>
        <dbReference type="ARBA" id="ARBA00003439"/>
    </source>
</evidence>
<reference evidence="9 10" key="1">
    <citation type="submission" date="2024-05" db="EMBL/GenBank/DDBJ databases">
        <authorList>
            <person name="Wallberg A."/>
        </authorList>
    </citation>
    <scope>NUCLEOTIDE SEQUENCE [LARGE SCALE GENOMIC DNA]</scope>
</reference>
<comment type="similarity">
    <text evidence="3">Belongs to the BRX1 family.</text>
</comment>
<dbReference type="GO" id="GO:0006364">
    <property type="term" value="P:rRNA processing"/>
    <property type="evidence" value="ECO:0007669"/>
    <property type="project" value="InterPro"/>
</dbReference>
<dbReference type="EMBL" id="CAXKWB010007202">
    <property type="protein sequence ID" value="CAL4086043.1"/>
    <property type="molecule type" value="Genomic_DNA"/>
</dbReference>
<keyword evidence="5" id="KW-0690">Ribosome biogenesis</keyword>
<dbReference type="PANTHER" id="PTHR13634:SF0">
    <property type="entry name" value="RIBOSOME BIOGENESIS PROTEIN BRX1 HOMOLOG"/>
    <property type="match status" value="1"/>
</dbReference>
<dbReference type="GO" id="GO:0000027">
    <property type="term" value="P:ribosomal large subunit assembly"/>
    <property type="evidence" value="ECO:0007669"/>
    <property type="project" value="TreeGrafter"/>
</dbReference>
<evidence type="ECO:0000256" key="2">
    <source>
        <dbReference type="ARBA" id="ARBA00004604"/>
    </source>
</evidence>
<dbReference type="AlphaFoldDB" id="A0AAV2QH30"/>
<evidence type="ECO:0000313" key="9">
    <source>
        <dbReference type="EMBL" id="CAL4086043.1"/>
    </source>
</evidence>
<evidence type="ECO:0000256" key="5">
    <source>
        <dbReference type="ARBA" id="ARBA00022517"/>
    </source>
</evidence>
<dbReference type="SMART" id="SM00879">
    <property type="entry name" value="Brix"/>
    <property type="match status" value="1"/>
</dbReference>
<accession>A0AAV2QH30</accession>
<comment type="function">
    <text evidence="1">Required for biogenesis of the 60S ribosomal subunit.</text>
</comment>
<comment type="caution">
    <text evidence="9">The sequence shown here is derived from an EMBL/GenBank/DDBJ whole genome shotgun (WGS) entry which is preliminary data.</text>
</comment>
<feature type="non-terminal residue" evidence="9">
    <location>
        <position position="317"/>
    </location>
</feature>